<protein>
    <submittedName>
        <fullName evidence="1">Uncharacterized protein</fullName>
    </submittedName>
</protein>
<dbReference type="EMBL" id="CP002869">
    <property type="protein sequence ID" value="AEI45539.1"/>
    <property type="molecule type" value="Genomic_DNA"/>
</dbReference>
<name>F8FKE6_PAEMK</name>
<organism evidence="1 2">
    <name type="scientific">Paenibacillus mucilaginosus (strain KNP414)</name>
    <dbReference type="NCBI Taxonomy" id="1036673"/>
    <lineage>
        <taxon>Bacteria</taxon>
        <taxon>Bacillati</taxon>
        <taxon>Bacillota</taxon>
        <taxon>Bacilli</taxon>
        <taxon>Bacillales</taxon>
        <taxon>Paenibacillaceae</taxon>
        <taxon>Paenibacillus</taxon>
    </lineage>
</organism>
<accession>F8FKE6</accession>
<dbReference type="Proteomes" id="UP000006620">
    <property type="component" value="Chromosome"/>
</dbReference>
<evidence type="ECO:0000313" key="2">
    <source>
        <dbReference type="Proteomes" id="UP000006620"/>
    </source>
</evidence>
<gene>
    <name evidence="1" type="ordered locus">KNP414_07027</name>
</gene>
<reference evidence="1 2" key="2">
    <citation type="journal article" date="2013" name="Genome Announc.">
        <title>Genome Sequence of Growth-Improving Paenibacillus mucilaginosus Strain KNP414.</title>
        <authorList>
            <person name="Lu J.J."/>
            <person name="Wang J.F."/>
            <person name="Hu X.F."/>
        </authorList>
    </citation>
    <scope>NUCLEOTIDE SEQUENCE [LARGE SCALE GENOMIC DNA]</scope>
    <source>
        <strain evidence="1 2">KNP414</strain>
    </source>
</reference>
<proteinExistence type="predicted"/>
<dbReference type="AlphaFoldDB" id="F8FKE6"/>
<dbReference type="HOGENOM" id="CLU_3330993_0_0_9"/>
<sequence length="38" mass="4025">MDGITNVSILPRAGGKVMGEIGYTLFVQNVECSIIAAR</sequence>
<dbReference type="KEGG" id="pms:KNP414_07027"/>
<evidence type="ECO:0000313" key="1">
    <source>
        <dbReference type="EMBL" id="AEI45539.1"/>
    </source>
</evidence>
<reference evidence="2" key="1">
    <citation type="submission" date="2011-06" db="EMBL/GenBank/DDBJ databases">
        <title>Complete genome sequence of Paenibacillus mucilaginosus KNP414.</title>
        <authorList>
            <person name="Wang J."/>
            <person name="Hu S."/>
            <person name="Hu X."/>
            <person name="Zhang B."/>
            <person name="Dong D."/>
            <person name="Zhang S."/>
            <person name="Zhao K."/>
            <person name="Wu D."/>
        </authorList>
    </citation>
    <scope>NUCLEOTIDE SEQUENCE [LARGE SCALE GENOMIC DNA]</scope>
    <source>
        <strain evidence="2">KNP414</strain>
    </source>
</reference>